<dbReference type="PATRIC" id="fig|447.4.peg.1477"/>
<sequence length="98" mass="11453">MLDLIRLWENTLPQHTSIEQLSRSYVNDTKQAAINFDTNTTQSSFEFTEPSKVIFVKNSSTLEPADFYDDLPEVNLTKEEEDARLRVVEEQKIKNPRF</sequence>
<evidence type="ECO:0000313" key="2">
    <source>
        <dbReference type="Proteomes" id="UP000054695"/>
    </source>
</evidence>
<name>A0A0W0RTU7_LEGBO</name>
<keyword evidence="2" id="KW-1185">Reference proteome</keyword>
<evidence type="ECO:0000313" key="1">
    <source>
        <dbReference type="EMBL" id="KTC74470.1"/>
    </source>
</evidence>
<proteinExistence type="predicted"/>
<dbReference type="RefSeq" id="WP_058459046.1">
    <property type="nucleotide sequence ID" value="NZ_CAAAIY010000046.1"/>
</dbReference>
<reference evidence="1 2" key="1">
    <citation type="submission" date="2015-11" db="EMBL/GenBank/DDBJ databases">
        <title>Genomic analysis of 38 Legionella species identifies large and diverse effector repertoires.</title>
        <authorList>
            <person name="Burstein D."/>
            <person name="Amaro F."/>
            <person name="Zusman T."/>
            <person name="Lifshitz Z."/>
            <person name="Cohen O."/>
            <person name="Gilbert J.A."/>
            <person name="Pupko T."/>
            <person name="Shuman H.A."/>
            <person name="Segal G."/>
        </authorList>
    </citation>
    <scope>NUCLEOTIDE SEQUENCE [LARGE SCALE GENOMIC DNA]</scope>
    <source>
        <strain evidence="1 2">WIGA</strain>
    </source>
</reference>
<accession>A0A0W0RTU7</accession>
<dbReference type="AlphaFoldDB" id="A0A0W0RTU7"/>
<protein>
    <submittedName>
        <fullName evidence="1">Uncharacterized protein</fullName>
    </submittedName>
</protein>
<gene>
    <name evidence="1" type="ORF">Lboz_1383</name>
</gene>
<dbReference type="Proteomes" id="UP000054695">
    <property type="component" value="Unassembled WGS sequence"/>
</dbReference>
<dbReference type="OrthoDB" id="5634669at2"/>
<organism evidence="1 2">
    <name type="scientific">Legionella bozemanae</name>
    <name type="common">Fluoribacter bozemanae</name>
    <dbReference type="NCBI Taxonomy" id="447"/>
    <lineage>
        <taxon>Bacteria</taxon>
        <taxon>Pseudomonadati</taxon>
        <taxon>Pseudomonadota</taxon>
        <taxon>Gammaproteobacteria</taxon>
        <taxon>Legionellales</taxon>
        <taxon>Legionellaceae</taxon>
        <taxon>Legionella</taxon>
    </lineage>
</organism>
<dbReference type="EMBL" id="LNXU01000015">
    <property type="protein sequence ID" value="KTC74470.1"/>
    <property type="molecule type" value="Genomic_DNA"/>
</dbReference>
<comment type="caution">
    <text evidence="1">The sequence shown here is derived from an EMBL/GenBank/DDBJ whole genome shotgun (WGS) entry which is preliminary data.</text>
</comment>